<proteinExistence type="predicted"/>
<dbReference type="EMBL" id="JBHRTP010000052">
    <property type="protein sequence ID" value="MFC3109478.1"/>
    <property type="molecule type" value="Genomic_DNA"/>
</dbReference>
<evidence type="ECO:0000313" key="2">
    <source>
        <dbReference type="Proteomes" id="UP001595530"/>
    </source>
</evidence>
<reference evidence="2" key="1">
    <citation type="journal article" date="2019" name="Int. J. Syst. Evol. Microbiol.">
        <title>The Global Catalogue of Microorganisms (GCM) 10K type strain sequencing project: providing services to taxonomists for standard genome sequencing and annotation.</title>
        <authorList>
            <consortium name="The Broad Institute Genomics Platform"/>
            <consortium name="The Broad Institute Genome Sequencing Center for Infectious Disease"/>
            <person name="Wu L."/>
            <person name="Ma J."/>
        </authorList>
    </citation>
    <scope>NUCLEOTIDE SEQUENCE [LARGE SCALE GENOMIC DNA]</scope>
    <source>
        <strain evidence="2">KCTC 42986</strain>
    </source>
</reference>
<comment type="caution">
    <text evidence="1">The sequence shown here is derived from an EMBL/GenBank/DDBJ whole genome shotgun (WGS) entry which is preliminary data.</text>
</comment>
<protein>
    <submittedName>
        <fullName evidence="1">Uncharacterized protein</fullName>
    </submittedName>
</protein>
<sequence>MQYAEDLERLLVRMTEKVERASQMHASRSHLSGEDWSELAMLAKEARAQLDQAAN</sequence>
<dbReference type="RefSeq" id="WP_390332019.1">
    <property type="nucleotide sequence ID" value="NZ_JBHRTP010000052.1"/>
</dbReference>
<organism evidence="1 2">
    <name type="scientific">Undibacterium arcticum</name>
    <dbReference type="NCBI Taxonomy" id="1762892"/>
    <lineage>
        <taxon>Bacteria</taxon>
        <taxon>Pseudomonadati</taxon>
        <taxon>Pseudomonadota</taxon>
        <taxon>Betaproteobacteria</taxon>
        <taxon>Burkholderiales</taxon>
        <taxon>Oxalobacteraceae</taxon>
        <taxon>Undibacterium</taxon>
    </lineage>
</organism>
<keyword evidence="2" id="KW-1185">Reference proteome</keyword>
<name>A0ABV7F331_9BURK</name>
<dbReference type="Proteomes" id="UP001595530">
    <property type="component" value="Unassembled WGS sequence"/>
</dbReference>
<evidence type="ECO:0000313" key="1">
    <source>
        <dbReference type="EMBL" id="MFC3109478.1"/>
    </source>
</evidence>
<gene>
    <name evidence="1" type="ORF">ACFOFO_16170</name>
</gene>
<accession>A0ABV7F331</accession>